<feature type="compositionally biased region" description="Low complexity" evidence="1">
    <location>
        <begin position="302"/>
        <end position="312"/>
    </location>
</feature>
<organism evidence="2 3">
    <name type="scientific">Plectus sambesii</name>
    <dbReference type="NCBI Taxonomy" id="2011161"/>
    <lineage>
        <taxon>Eukaryota</taxon>
        <taxon>Metazoa</taxon>
        <taxon>Ecdysozoa</taxon>
        <taxon>Nematoda</taxon>
        <taxon>Chromadorea</taxon>
        <taxon>Plectida</taxon>
        <taxon>Plectina</taxon>
        <taxon>Plectoidea</taxon>
        <taxon>Plectidae</taxon>
        <taxon>Plectus</taxon>
    </lineage>
</organism>
<evidence type="ECO:0000256" key="1">
    <source>
        <dbReference type="SAM" id="MobiDB-lite"/>
    </source>
</evidence>
<proteinExistence type="predicted"/>
<evidence type="ECO:0000313" key="2">
    <source>
        <dbReference type="Proteomes" id="UP000887566"/>
    </source>
</evidence>
<feature type="region of interest" description="Disordered" evidence="1">
    <location>
        <begin position="245"/>
        <end position="316"/>
    </location>
</feature>
<dbReference type="AlphaFoldDB" id="A0A914XR12"/>
<keyword evidence="2" id="KW-1185">Reference proteome</keyword>
<dbReference type="WBParaSite" id="PSAMB.scaffold9669size4742.g32635.t1">
    <property type="protein sequence ID" value="PSAMB.scaffold9669size4742.g32635.t1"/>
    <property type="gene ID" value="PSAMB.scaffold9669size4742.g32635"/>
</dbReference>
<feature type="compositionally biased region" description="Low complexity" evidence="1">
    <location>
        <begin position="195"/>
        <end position="233"/>
    </location>
</feature>
<accession>A0A914XR12</accession>
<feature type="compositionally biased region" description="Polar residues" evidence="1">
    <location>
        <begin position="50"/>
        <end position="66"/>
    </location>
</feature>
<sequence length="370" mass="41506">MRGYRQTGFVLCFFVTLSYLLFFYQPPGLADRSETAESGQRPIAAHVQSRRSAATNLSSERGSSGPANGGPIIFTGPMYNRPPRIQQTPQIGQQHVESKIDASLNSAPNPAQLNQVQFPGNNIGGIVAGPNSPLQKNSNNVALPNELEENSRRRHMALNVGQGENQRKQDGELEQMRQKQLQIHQQQWRPQANEAQIASQQQPQQGQQQQFASKQQPQQGQQQFAQQFESNQQFNGQQDFQNIQRNTQQQQEPALTQQRQNVPAQPFAPDQQLQNSQPNQQGKIELQQQRAVPPAQPFAPDQQLQNNQQNQLGRDEQLQQRRDPLAKQTFPQQQQNIPPNLSQELPAASQINILPQSATNTFVVQNGTTA</sequence>
<feature type="region of interest" description="Disordered" evidence="1">
    <location>
        <begin position="31"/>
        <end position="93"/>
    </location>
</feature>
<feature type="compositionally biased region" description="Basic and acidic residues" evidence="1">
    <location>
        <begin position="165"/>
        <end position="177"/>
    </location>
</feature>
<evidence type="ECO:0000313" key="3">
    <source>
        <dbReference type="WBParaSite" id="PSAMB.scaffold9669size4742.g32635.t1"/>
    </source>
</evidence>
<feature type="compositionally biased region" description="Polar residues" evidence="1">
    <location>
        <begin position="178"/>
        <end position="194"/>
    </location>
</feature>
<feature type="region of interest" description="Disordered" evidence="1">
    <location>
        <begin position="159"/>
        <end position="233"/>
    </location>
</feature>
<feature type="compositionally biased region" description="Low complexity" evidence="1">
    <location>
        <begin position="271"/>
        <end position="281"/>
    </location>
</feature>
<name>A0A914XR12_9BILA</name>
<feature type="compositionally biased region" description="Low complexity" evidence="1">
    <location>
        <begin position="245"/>
        <end position="260"/>
    </location>
</feature>
<reference evidence="3" key="1">
    <citation type="submission" date="2022-11" db="UniProtKB">
        <authorList>
            <consortium name="WormBaseParasite"/>
        </authorList>
    </citation>
    <scope>IDENTIFICATION</scope>
</reference>
<protein>
    <submittedName>
        <fullName evidence="3">Uncharacterized protein</fullName>
    </submittedName>
</protein>
<dbReference type="Proteomes" id="UP000887566">
    <property type="component" value="Unplaced"/>
</dbReference>